<protein>
    <submittedName>
        <fullName evidence="1">Uncharacterized protein</fullName>
    </submittedName>
</protein>
<name>A0A0A9F9X3_ARUDO</name>
<evidence type="ECO:0000313" key="1">
    <source>
        <dbReference type="EMBL" id="JAE05058.1"/>
    </source>
</evidence>
<dbReference type="AlphaFoldDB" id="A0A0A9F9X3"/>
<reference evidence="1" key="2">
    <citation type="journal article" date="2015" name="Data Brief">
        <title>Shoot transcriptome of the giant reed, Arundo donax.</title>
        <authorList>
            <person name="Barrero R.A."/>
            <person name="Guerrero F.D."/>
            <person name="Moolhuijzen P."/>
            <person name="Goolsby J.A."/>
            <person name="Tidwell J."/>
            <person name="Bellgard S.E."/>
            <person name="Bellgard M.I."/>
        </authorList>
    </citation>
    <scope>NUCLEOTIDE SEQUENCE</scope>
    <source>
        <tissue evidence="1">Shoot tissue taken approximately 20 cm above the soil surface</tissue>
    </source>
</reference>
<sequence length="16" mass="1594">MGDGAGGEGLRMAQED</sequence>
<dbReference type="EMBL" id="GBRH01192838">
    <property type="protein sequence ID" value="JAE05058.1"/>
    <property type="molecule type" value="Transcribed_RNA"/>
</dbReference>
<organism evidence="1">
    <name type="scientific">Arundo donax</name>
    <name type="common">Giant reed</name>
    <name type="synonym">Donax arundinaceus</name>
    <dbReference type="NCBI Taxonomy" id="35708"/>
    <lineage>
        <taxon>Eukaryota</taxon>
        <taxon>Viridiplantae</taxon>
        <taxon>Streptophyta</taxon>
        <taxon>Embryophyta</taxon>
        <taxon>Tracheophyta</taxon>
        <taxon>Spermatophyta</taxon>
        <taxon>Magnoliopsida</taxon>
        <taxon>Liliopsida</taxon>
        <taxon>Poales</taxon>
        <taxon>Poaceae</taxon>
        <taxon>PACMAD clade</taxon>
        <taxon>Arundinoideae</taxon>
        <taxon>Arundineae</taxon>
        <taxon>Arundo</taxon>
    </lineage>
</organism>
<reference evidence="1" key="1">
    <citation type="submission" date="2014-09" db="EMBL/GenBank/DDBJ databases">
        <authorList>
            <person name="Magalhaes I.L.F."/>
            <person name="Oliveira U."/>
            <person name="Santos F.R."/>
            <person name="Vidigal T.H.D.A."/>
            <person name="Brescovit A.D."/>
            <person name="Santos A.J."/>
        </authorList>
    </citation>
    <scope>NUCLEOTIDE SEQUENCE</scope>
    <source>
        <tissue evidence="1">Shoot tissue taken approximately 20 cm above the soil surface</tissue>
    </source>
</reference>
<proteinExistence type="predicted"/>
<accession>A0A0A9F9X3</accession>